<dbReference type="EMBL" id="CP136890">
    <property type="protein sequence ID" value="WOK93047.1"/>
    <property type="molecule type" value="Genomic_DNA"/>
</dbReference>
<evidence type="ECO:0000313" key="1">
    <source>
        <dbReference type="EMBL" id="WOK93047.1"/>
    </source>
</evidence>
<reference evidence="1 2" key="1">
    <citation type="submission" date="2023-10" db="EMBL/GenBank/DDBJ databases">
        <title>Chromosome-scale genome assembly provides insights into flower coloration mechanisms of Canna indica.</title>
        <authorList>
            <person name="Li C."/>
        </authorList>
    </citation>
    <scope>NUCLEOTIDE SEQUENCE [LARGE SCALE GENOMIC DNA]</scope>
    <source>
        <tissue evidence="1">Flower</tissue>
    </source>
</reference>
<protein>
    <submittedName>
        <fullName evidence="1">Uncharacterized protein</fullName>
    </submittedName>
</protein>
<name>A0AAQ3JPT5_9LILI</name>
<organism evidence="1 2">
    <name type="scientific">Canna indica</name>
    <name type="common">Indian-shot</name>
    <dbReference type="NCBI Taxonomy" id="4628"/>
    <lineage>
        <taxon>Eukaryota</taxon>
        <taxon>Viridiplantae</taxon>
        <taxon>Streptophyta</taxon>
        <taxon>Embryophyta</taxon>
        <taxon>Tracheophyta</taxon>
        <taxon>Spermatophyta</taxon>
        <taxon>Magnoliopsida</taxon>
        <taxon>Liliopsida</taxon>
        <taxon>Zingiberales</taxon>
        <taxon>Cannaceae</taxon>
        <taxon>Canna</taxon>
    </lineage>
</organism>
<dbReference type="PANTHER" id="PTHR33702:SF30">
    <property type="entry name" value="OS05G0576600 PROTEIN"/>
    <property type="match status" value="1"/>
</dbReference>
<dbReference type="PANTHER" id="PTHR33702">
    <property type="entry name" value="BNAA09G40010D PROTEIN"/>
    <property type="match status" value="1"/>
</dbReference>
<proteinExistence type="predicted"/>
<dbReference type="Proteomes" id="UP001327560">
    <property type="component" value="Chromosome 1"/>
</dbReference>
<sequence>MDAVPIKFYTGINSYWKKRRYQKLQSSSTSSPKKAKKAARLGAGRPGWFLRLRRRINFRFKISLRSPVKLLAQVRDAYINCMLAMAGKTSSLSGPGPEIWSKRIPKARPVKTSSSEFERRLMFEIYKSLVVSGEI</sequence>
<dbReference type="AlphaFoldDB" id="A0AAQ3JPT5"/>
<gene>
    <name evidence="1" type="ORF">Cni_G01740</name>
</gene>
<keyword evidence="2" id="KW-1185">Reference proteome</keyword>
<accession>A0AAQ3JPT5</accession>
<evidence type="ECO:0000313" key="2">
    <source>
        <dbReference type="Proteomes" id="UP001327560"/>
    </source>
</evidence>